<dbReference type="PROSITE" id="PS50262">
    <property type="entry name" value="G_PROTEIN_RECEP_F1_2"/>
    <property type="match status" value="1"/>
</dbReference>
<evidence type="ECO:0000256" key="3">
    <source>
        <dbReference type="ARBA" id="ARBA00022692"/>
    </source>
</evidence>
<dbReference type="EMBL" id="CALNXI010000025">
    <property type="protein sequence ID" value="CAH3015553.1"/>
    <property type="molecule type" value="Genomic_DNA"/>
</dbReference>
<keyword evidence="2" id="KW-1003">Cell membrane</keyword>
<accession>A0ABN8LJF7</accession>
<keyword evidence="9" id="KW-1185">Reference proteome</keyword>
<comment type="subcellular location">
    <subcellularLocation>
        <location evidence="1">Cell membrane</location>
        <topology evidence="1">Multi-pass membrane protein</topology>
    </subcellularLocation>
</comment>
<evidence type="ECO:0000313" key="9">
    <source>
        <dbReference type="Proteomes" id="UP001159427"/>
    </source>
</evidence>
<feature type="domain" description="G-protein coupled receptors family 1 profile" evidence="7">
    <location>
        <begin position="62"/>
        <end position="303"/>
    </location>
</feature>
<gene>
    <name evidence="8" type="ORF">PEVE_00018414</name>
</gene>
<keyword evidence="3 6" id="KW-0812">Transmembrane</keyword>
<dbReference type="CDD" id="cd00637">
    <property type="entry name" value="7tm_classA_rhodopsin-like"/>
    <property type="match status" value="1"/>
</dbReference>
<dbReference type="PRINTS" id="PR00237">
    <property type="entry name" value="GPCRRHODOPSN"/>
</dbReference>
<evidence type="ECO:0000256" key="1">
    <source>
        <dbReference type="ARBA" id="ARBA00004651"/>
    </source>
</evidence>
<feature type="transmembrane region" description="Helical" evidence="6">
    <location>
        <begin position="165"/>
        <end position="185"/>
    </location>
</feature>
<evidence type="ECO:0000259" key="7">
    <source>
        <dbReference type="PROSITE" id="PS50262"/>
    </source>
</evidence>
<dbReference type="PANTHER" id="PTHR22750">
    <property type="entry name" value="G-PROTEIN COUPLED RECEPTOR"/>
    <property type="match status" value="1"/>
</dbReference>
<feature type="transmembrane region" description="Helical" evidence="6">
    <location>
        <begin position="82"/>
        <end position="102"/>
    </location>
</feature>
<dbReference type="Proteomes" id="UP001159427">
    <property type="component" value="Unassembled WGS sequence"/>
</dbReference>
<evidence type="ECO:0000256" key="4">
    <source>
        <dbReference type="ARBA" id="ARBA00022989"/>
    </source>
</evidence>
<evidence type="ECO:0000256" key="6">
    <source>
        <dbReference type="SAM" id="Phobius"/>
    </source>
</evidence>
<feature type="transmembrane region" description="Helical" evidence="6">
    <location>
        <begin position="251"/>
        <end position="273"/>
    </location>
</feature>
<organism evidence="8 9">
    <name type="scientific">Porites evermanni</name>
    <dbReference type="NCBI Taxonomy" id="104178"/>
    <lineage>
        <taxon>Eukaryota</taxon>
        <taxon>Metazoa</taxon>
        <taxon>Cnidaria</taxon>
        <taxon>Anthozoa</taxon>
        <taxon>Hexacorallia</taxon>
        <taxon>Scleractinia</taxon>
        <taxon>Fungiina</taxon>
        <taxon>Poritidae</taxon>
        <taxon>Porites</taxon>
    </lineage>
</organism>
<proteinExistence type="predicted"/>
<name>A0ABN8LJF7_9CNID</name>
<dbReference type="InterPro" id="IPR000276">
    <property type="entry name" value="GPCR_Rhodpsn"/>
</dbReference>
<feature type="transmembrane region" description="Helical" evidence="6">
    <location>
        <begin position="191"/>
        <end position="212"/>
    </location>
</feature>
<sequence>MMVDENYIKNNFSGKESFFAVSNQRCFFLEQLNNYEFGELLYVESVVTMVVNFIGAIIAISGNAVILLTFWKSSQLRSQSQLFIWCLAFADFLTGSIVQPFYGAYKIAYMVGHSSASCVLRVIFETVAWFSAALSCSLVSSIIGERYLALHYHMRYHDVITKNKIVLYIVYLLVVTAILSLSRFTTTNVASFLYINVCGLLLSLLTLLICYWKIYKVVRRHFQQIRDHNSTRGSGQAAMDMQRFKKSVINMAYVTVLYMISYIPFTSVLFAYLCYGFTANVEAAYDITRTIAFMNSSWNPFLYFWKIHELREAVKKVLKRGDPSTLIESRTQTTRCKI</sequence>
<dbReference type="InterPro" id="IPR017452">
    <property type="entry name" value="GPCR_Rhodpsn_7TM"/>
</dbReference>
<protein>
    <recommendedName>
        <fullName evidence="7">G-protein coupled receptors family 1 profile domain-containing protein</fullName>
    </recommendedName>
</protein>
<dbReference type="Gene3D" id="1.20.1070.10">
    <property type="entry name" value="Rhodopsin 7-helix transmembrane proteins"/>
    <property type="match status" value="1"/>
</dbReference>
<dbReference type="Pfam" id="PF00001">
    <property type="entry name" value="7tm_1"/>
    <property type="match status" value="1"/>
</dbReference>
<feature type="transmembrane region" description="Helical" evidence="6">
    <location>
        <begin position="122"/>
        <end position="144"/>
    </location>
</feature>
<dbReference type="SMART" id="SM01381">
    <property type="entry name" value="7TM_GPCR_Srsx"/>
    <property type="match status" value="1"/>
</dbReference>
<feature type="transmembrane region" description="Helical" evidence="6">
    <location>
        <begin position="46"/>
        <end position="70"/>
    </location>
</feature>
<keyword evidence="4 6" id="KW-1133">Transmembrane helix</keyword>
<dbReference type="SUPFAM" id="SSF81321">
    <property type="entry name" value="Family A G protein-coupled receptor-like"/>
    <property type="match status" value="1"/>
</dbReference>
<keyword evidence="5 6" id="KW-0472">Membrane</keyword>
<evidence type="ECO:0000256" key="5">
    <source>
        <dbReference type="ARBA" id="ARBA00023136"/>
    </source>
</evidence>
<comment type="caution">
    <text evidence="8">The sequence shown here is derived from an EMBL/GenBank/DDBJ whole genome shotgun (WGS) entry which is preliminary data.</text>
</comment>
<evidence type="ECO:0000313" key="8">
    <source>
        <dbReference type="EMBL" id="CAH3015553.1"/>
    </source>
</evidence>
<evidence type="ECO:0000256" key="2">
    <source>
        <dbReference type="ARBA" id="ARBA00022475"/>
    </source>
</evidence>
<reference evidence="8 9" key="1">
    <citation type="submission" date="2022-05" db="EMBL/GenBank/DDBJ databases">
        <authorList>
            <consortium name="Genoscope - CEA"/>
            <person name="William W."/>
        </authorList>
    </citation>
    <scope>NUCLEOTIDE SEQUENCE [LARGE SCALE GENOMIC DNA]</scope>
</reference>